<feature type="compositionally biased region" description="Basic and acidic residues" evidence="1">
    <location>
        <begin position="43"/>
        <end position="53"/>
    </location>
</feature>
<organism evidence="2 3">
    <name type="scientific">Thermobifida halotolerans</name>
    <dbReference type="NCBI Taxonomy" id="483545"/>
    <lineage>
        <taxon>Bacteria</taxon>
        <taxon>Bacillati</taxon>
        <taxon>Actinomycetota</taxon>
        <taxon>Actinomycetes</taxon>
        <taxon>Streptosporangiales</taxon>
        <taxon>Nocardiopsidaceae</taxon>
        <taxon>Thermobifida</taxon>
    </lineage>
</organism>
<evidence type="ECO:0000313" key="3">
    <source>
        <dbReference type="Proteomes" id="UP000265719"/>
    </source>
</evidence>
<protein>
    <submittedName>
        <fullName evidence="2">Uncharacterized protein</fullName>
    </submittedName>
</protein>
<feature type="region of interest" description="Disordered" evidence="1">
    <location>
        <begin position="43"/>
        <end position="87"/>
    </location>
</feature>
<name>A0A399G500_9ACTN</name>
<dbReference type="KEGG" id="thao:NI17_005895"/>
<dbReference type="RefSeq" id="WP_068692450.1">
    <property type="nucleotide sequence ID" value="NZ_CP063196.1"/>
</dbReference>
<sequence length="87" mass="9108">MSLRNGARCGRATFRDCSERSPPSPRLDAVRVLVATAVPALAEEHSSRDRFDATAEAGDPGDAAGGDGGASVRAPGFCHPADEEVRW</sequence>
<gene>
    <name evidence="2" type="ORF">NI17_005895</name>
</gene>
<accession>A0A399G500</accession>
<dbReference type="EMBL" id="CP063196">
    <property type="protein sequence ID" value="UOE20731.1"/>
    <property type="molecule type" value="Genomic_DNA"/>
</dbReference>
<keyword evidence="3" id="KW-1185">Reference proteome</keyword>
<evidence type="ECO:0000256" key="1">
    <source>
        <dbReference type="SAM" id="MobiDB-lite"/>
    </source>
</evidence>
<evidence type="ECO:0000313" key="2">
    <source>
        <dbReference type="EMBL" id="UOE20731.1"/>
    </source>
</evidence>
<dbReference type="AlphaFoldDB" id="A0A399G500"/>
<dbReference type="Proteomes" id="UP000265719">
    <property type="component" value="Chromosome"/>
</dbReference>
<feature type="region of interest" description="Disordered" evidence="1">
    <location>
        <begin position="1"/>
        <end position="25"/>
    </location>
</feature>
<reference evidence="2" key="1">
    <citation type="submission" date="2020-10" db="EMBL/GenBank/DDBJ databases">
        <title>De novo genome project of the cellulose decomposer Thermobifida halotolerans type strain.</title>
        <authorList>
            <person name="Nagy I."/>
            <person name="Horvath B."/>
            <person name="Kukolya J."/>
            <person name="Nagy I."/>
            <person name="Orsini M."/>
        </authorList>
    </citation>
    <scope>NUCLEOTIDE SEQUENCE</scope>
    <source>
        <strain evidence="2">DSM 44931</strain>
    </source>
</reference>
<proteinExistence type="predicted"/>